<keyword evidence="2" id="KW-1185">Reference proteome</keyword>
<proteinExistence type="predicted"/>
<gene>
    <name evidence="1" type="ORF">FRZ44_42500</name>
</gene>
<dbReference type="EMBL" id="CP042906">
    <property type="protein sequence ID" value="QEX18938.1"/>
    <property type="molecule type" value="Genomic_DNA"/>
</dbReference>
<dbReference type="RefSeq" id="WP_151179046.1">
    <property type="nucleotide sequence ID" value="NZ_CP042906.1"/>
</dbReference>
<protein>
    <submittedName>
        <fullName evidence="1">Uncharacterized protein</fullName>
    </submittedName>
</protein>
<dbReference type="KEGG" id="htq:FRZ44_42500"/>
<dbReference type="Proteomes" id="UP000326202">
    <property type="component" value="Chromosome"/>
</dbReference>
<evidence type="ECO:0000313" key="2">
    <source>
        <dbReference type="Proteomes" id="UP000326202"/>
    </source>
</evidence>
<dbReference type="OrthoDB" id="8479800at2"/>
<dbReference type="AlphaFoldDB" id="A0A5J6MN05"/>
<accession>A0A5J6MN05</accession>
<sequence>MPPKKNPLGLNALQLKTLVLLQALAKLDDYSKPGETEGERTITALPHAHGDHFHLGEATVRASDATGLNNQAVWTVLERKGLAKTNFPQSATITVEGLAYDTGIADEILHHHAHH</sequence>
<name>A0A5J6MN05_9PROT</name>
<evidence type="ECO:0000313" key="1">
    <source>
        <dbReference type="EMBL" id="QEX18938.1"/>
    </source>
</evidence>
<reference evidence="1 2" key="1">
    <citation type="submission" date="2019-08" db="EMBL/GenBank/DDBJ databases">
        <title>Hyperibacter terrae gen. nov., sp. nov. and Hyperibacter viscosus sp. nov., two new members in the family Rhodospirillaceae isolated from the rhizosphere of Hypericum perforatum.</title>
        <authorList>
            <person name="Noviana Z."/>
        </authorList>
    </citation>
    <scope>NUCLEOTIDE SEQUENCE [LARGE SCALE GENOMIC DNA]</scope>
    <source>
        <strain evidence="1 2">R5913</strain>
    </source>
</reference>
<organism evidence="1 2">
    <name type="scientific">Hypericibacter terrae</name>
    <dbReference type="NCBI Taxonomy" id="2602015"/>
    <lineage>
        <taxon>Bacteria</taxon>
        <taxon>Pseudomonadati</taxon>
        <taxon>Pseudomonadota</taxon>
        <taxon>Alphaproteobacteria</taxon>
        <taxon>Rhodospirillales</taxon>
        <taxon>Dongiaceae</taxon>
        <taxon>Hypericibacter</taxon>
    </lineage>
</organism>